<dbReference type="SMART" id="SM00421">
    <property type="entry name" value="HTH_LUXR"/>
    <property type="match status" value="1"/>
</dbReference>
<dbReference type="InterPro" id="IPR011006">
    <property type="entry name" value="CheY-like_superfamily"/>
</dbReference>
<dbReference type="CDD" id="cd06170">
    <property type="entry name" value="LuxR_C_like"/>
    <property type="match status" value="1"/>
</dbReference>
<feature type="domain" description="HTH luxR-type" evidence="3">
    <location>
        <begin position="139"/>
        <end position="204"/>
    </location>
</feature>
<dbReference type="InterPro" id="IPR001789">
    <property type="entry name" value="Sig_transdc_resp-reg_receiver"/>
</dbReference>
<dbReference type="PANTHER" id="PTHR43214">
    <property type="entry name" value="TWO-COMPONENT RESPONSE REGULATOR"/>
    <property type="match status" value="1"/>
</dbReference>
<dbReference type="PANTHER" id="PTHR43214:SF17">
    <property type="entry name" value="TRANSCRIPTIONAL REGULATORY PROTEIN RCSB"/>
    <property type="match status" value="1"/>
</dbReference>
<dbReference type="InterPro" id="IPR016032">
    <property type="entry name" value="Sig_transdc_resp-reg_C-effctor"/>
</dbReference>
<comment type="caution">
    <text evidence="2">Lacks conserved residue(s) required for the propagation of feature annotation.</text>
</comment>
<dbReference type="InterPro" id="IPR000792">
    <property type="entry name" value="Tscrpt_reg_LuxR_C"/>
</dbReference>
<comment type="caution">
    <text evidence="5">The sequence shown here is derived from an EMBL/GenBank/DDBJ whole genome shotgun (WGS) entry which is preliminary data.</text>
</comment>
<dbReference type="Proteomes" id="UP001264519">
    <property type="component" value="Unassembled WGS sequence"/>
</dbReference>
<accession>A0ABU1G1F4</accession>
<evidence type="ECO:0000256" key="2">
    <source>
        <dbReference type="PROSITE-ProRule" id="PRU00169"/>
    </source>
</evidence>
<reference evidence="5 6" key="1">
    <citation type="submission" date="2023-04" db="EMBL/GenBank/DDBJ databases">
        <title>A long-awaited taxogenomic arrangement of the family Halomonadaceae.</title>
        <authorList>
            <person name="De La Haba R."/>
            <person name="Chuvochina M."/>
            <person name="Wittouck S."/>
            <person name="Arahal D.R."/>
            <person name="Sanchez-Porro C."/>
            <person name="Hugenholtz P."/>
            <person name="Ventosa A."/>
        </authorList>
    </citation>
    <scope>NUCLEOTIDE SEQUENCE [LARGE SCALE GENOMIC DNA]</scope>
    <source>
        <strain evidence="5 6">DSM 23530</strain>
    </source>
</reference>
<dbReference type="RefSeq" id="WP_309652331.1">
    <property type="nucleotide sequence ID" value="NZ_JARWAK010000005.1"/>
</dbReference>
<protein>
    <submittedName>
        <fullName evidence="5">Response regulator transcription factor</fullName>
    </submittedName>
</protein>
<dbReference type="InterPro" id="IPR039420">
    <property type="entry name" value="WalR-like"/>
</dbReference>
<dbReference type="PRINTS" id="PR00038">
    <property type="entry name" value="HTHLUXR"/>
</dbReference>
<dbReference type="SUPFAM" id="SSF46894">
    <property type="entry name" value="C-terminal effector domain of the bipartite response regulators"/>
    <property type="match status" value="1"/>
</dbReference>
<dbReference type="Gene3D" id="3.40.50.2300">
    <property type="match status" value="1"/>
</dbReference>
<gene>
    <name evidence="5" type="ORF">QC818_08075</name>
</gene>
<dbReference type="EMBL" id="JARWAK010000005">
    <property type="protein sequence ID" value="MDR5866736.1"/>
    <property type="molecule type" value="Genomic_DNA"/>
</dbReference>
<evidence type="ECO:0000259" key="4">
    <source>
        <dbReference type="PROSITE" id="PS50110"/>
    </source>
</evidence>
<dbReference type="PROSITE" id="PS50110">
    <property type="entry name" value="RESPONSE_REGULATORY"/>
    <property type="match status" value="1"/>
</dbReference>
<sequence length="205" mass="23097">MTTLIVVDDRTMDRQGLVALLEAHPDSLVIATTDNARDAYRKISQLRPDIAILSSSINYGGALKEIVDSSALSSQSRLIWLTVHESPDESWHARKLGIPAILSREHCFEDLLSAITVVLHGGEFIFPPLKDQLQHMEARKEKSSQLSSREKDVLREVARGLTAKEIARELALSPRTIETYKTRIMYKLDIRGTYGLIRYALENDL</sequence>
<dbReference type="SUPFAM" id="SSF52172">
    <property type="entry name" value="CheY-like"/>
    <property type="match status" value="1"/>
</dbReference>
<keyword evidence="1" id="KW-0238">DNA-binding</keyword>
<keyword evidence="6" id="KW-1185">Reference proteome</keyword>
<proteinExistence type="predicted"/>
<dbReference type="Pfam" id="PF00196">
    <property type="entry name" value="GerE"/>
    <property type="match status" value="1"/>
</dbReference>
<dbReference type="PROSITE" id="PS00622">
    <property type="entry name" value="HTH_LUXR_1"/>
    <property type="match status" value="1"/>
</dbReference>
<organism evidence="5 6">
    <name type="scientific">Halomonas koreensis</name>
    <dbReference type="NCBI Taxonomy" id="245385"/>
    <lineage>
        <taxon>Bacteria</taxon>
        <taxon>Pseudomonadati</taxon>
        <taxon>Pseudomonadota</taxon>
        <taxon>Gammaproteobacteria</taxon>
        <taxon>Oceanospirillales</taxon>
        <taxon>Halomonadaceae</taxon>
        <taxon>Halomonas</taxon>
    </lineage>
</organism>
<evidence type="ECO:0000259" key="3">
    <source>
        <dbReference type="PROSITE" id="PS50043"/>
    </source>
</evidence>
<evidence type="ECO:0000313" key="6">
    <source>
        <dbReference type="Proteomes" id="UP001264519"/>
    </source>
</evidence>
<name>A0ABU1G1F4_9GAMM</name>
<feature type="domain" description="Response regulatory" evidence="4">
    <location>
        <begin position="3"/>
        <end position="119"/>
    </location>
</feature>
<dbReference type="PROSITE" id="PS50043">
    <property type="entry name" value="HTH_LUXR_2"/>
    <property type="match status" value="1"/>
</dbReference>
<evidence type="ECO:0000256" key="1">
    <source>
        <dbReference type="ARBA" id="ARBA00023125"/>
    </source>
</evidence>
<evidence type="ECO:0000313" key="5">
    <source>
        <dbReference type="EMBL" id="MDR5866736.1"/>
    </source>
</evidence>